<reference evidence="1 2" key="1">
    <citation type="submission" date="2023-11" db="EMBL/GenBank/DDBJ databases">
        <title>Halocaridina rubra genome assembly.</title>
        <authorList>
            <person name="Smith C."/>
        </authorList>
    </citation>
    <scope>NUCLEOTIDE SEQUENCE [LARGE SCALE GENOMIC DNA]</scope>
    <source>
        <strain evidence="1">EP-1</strain>
        <tissue evidence="1">Whole</tissue>
    </source>
</reference>
<protein>
    <submittedName>
        <fullName evidence="1">Uncharacterized protein</fullName>
    </submittedName>
</protein>
<accession>A0AAN8WZX7</accession>
<sequence length="65" mass="7778">MFYNILIYREDKGLRLCSGYSTRLVRRQTRDRSHSGASEKASSFNFIYCNLRIRMWKNFIHLPCG</sequence>
<comment type="caution">
    <text evidence="1">The sequence shown here is derived from an EMBL/GenBank/DDBJ whole genome shotgun (WGS) entry which is preliminary data.</text>
</comment>
<keyword evidence="2" id="KW-1185">Reference proteome</keyword>
<organism evidence="1 2">
    <name type="scientific">Halocaridina rubra</name>
    <name type="common">Hawaiian red shrimp</name>
    <dbReference type="NCBI Taxonomy" id="373956"/>
    <lineage>
        <taxon>Eukaryota</taxon>
        <taxon>Metazoa</taxon>
        <taxon>Ecdysozoa</taxon>
        <taxon>Arthropoda</taxon>
        <taxon>Crustacea</taxon>
        <taxon>Multicrustacea</taxon>
        <taxon>Malacostraca</taxon>
        <taxon>Eumalacostraca</taxon>
        <taxon>Eucarida</taxon>
        <taxon>Decapoda</taxon>
        <taxon>Pleocyemata</taxon>
        <taxon>Caridea</taxon>
        <taxon>Atyoidea</taxon>
        <taxon>Atyidae</taxon>
        <taxon>Halocaridina</taxon>
    </lineage>
</organism>
<name>A0AAN8WZX7_HALRR</name>
<evidence type="ECO:0000313" key="2">
    <source>
        <dbReference type="Proteomes" id="UP001381693"/>
    </source>
</evidence>
<gene>
    <name evidence="1" type="ORF">SK128_027053</name>
</gene>
<dbReference type="EMBL" id="JAXCGZ010015439">
    <property type="protein sequence ID" value="KAK7070289.1"/>
    <property type="molecule type" value="Genomic_DNA"/>
</dbReference>
<evidence type="ECO:0000313" key="1">
    <source>
        <dbReference type="EMBL" id="KAK7070289.1"/>
    </source>
</evidence>
<proteinExistence type="predicted"/>
<dbReference type="Proteomes" id="UP001381693">
    <property type="component" value="Unassembled WGS sequence"/>
</dbReference>
<dbReference type="AlphaFoldDB" id="A0AAN8WZX7"/>